<feature type="transmembrane region" description="Helical" evidence="6">
    <location>
        <begin position="267"/>
        <end position="287"/>
    </location>
</feature>
<evidence type="ECO:0000256" key="6">
    <source>
        <dbReference type="SAM" id="Phobius"/>
    </source>
</evidence>
<dbReference type="InterPro" id="IPR013121">
    <property type="entry name" value="Fe_red_NAD-bd_6"/>
</dbReference>
<evidence type="ECO:0000256" key="2">
    <source>
        <dbReference type="ARBA" id="ARBA00022692"/>
    </source>
</evidence>
<dbReference type="InterPro" id="IPR039261">
    <property type="entry name" value="FNR_nucleotide-bd"/>
</dbReference>
<organism evidence="8">
    <name type="scientific">Palpitomonas bilix</name>
    <dbReference type="NCBI Taxonomy" id="652834"/>
    <lineage>
        <taxon>Eukaryota</taxon>
        <taxon>Eukaryota incertae sedis</taxon>
    </lineage>
</organism>
<protein>
    <recommendedName>
        <fullName evidence="7">FAD-binding FR-type domain-containing protein</fullName>
    </recommendedName>
</protein>
<keyword evidence="5 6" id="KW-0472">Membrane</keyword>
<accession>A0A7S3D6M3</accession>
<reference evidence="8" key="1">
    <citation type="submission" date="2021-01" db="EMBL/GenBank/DDBJ databases">
        <authorList>
            <person name="Corre E."/>
            <person name="Pelletier E."/>
            <person name="Niang G."/>
            <person name="Scheremetjew M."/>
            <person name="Finn R."/>
            <person name="Kale V."/>
            <person name="Holt S."/>
            <person name="Cochrane G."/>
            <person name="Meng A."/>
            <person name="Brown T."/>
            <person name="Cohen L."/>
        </authorList>
    </citation>
    <scope>NUCLEOTIDE SEQUENCE</scope>
    <source>
        <strain evidence="8">NIES-2562</strain>
    </source>
</reference>
<evidence type="ECO:0000259" key="7">
    <source>
        <dbReference type="PROSITE" id="PS51384"/>
    </source>
</evidence>
<feature type="domain" description="FAD-binding FR-type" evidence="7">
    <location>
        <begin position="323"/>
        <end position="462"/>
    </location>
</feature>
<feature type="transmembrane region" description="Helical" evidence="6">
    <location>
        <begin position="223"/>
        <end position="241"/>
    </location>
</feature>
<dbReference type="Pfam" id="PF08030">
    <property type="entry name" value="NAD_binding_6"/>
    <property type="match status" value="1"/>
</dbReference>
<dbReference type="EMBL" id="HBIB01016209">
    <property type="protein sequence ID" value="CAE0248337.1"/>
    <property type="molecule type" value="Transcribed_RNA"/>
</dbReference>
<dbReference type="Pfam" id="PF01794">
    <property type="entry name" value="Ferric_reduct"/>
    <property type="match status" value="1"/>
</dbReference>
<dbReference type="SUPFAM" id="SSF52343">
    <property type="entry name" value="Ferredoxin reductase-like, C-terminal NADP-linked domain"/>
    <property type="match status" value="1"/>
</dbReference>
<gene>
    <name evidence="8" type="ORF">PBIL07802_LOCUS10533</name>
</gene>
<evidence type="ECO:0000256" key="4">
    <source>
        <dbReference type="ARBA" id="ARBA00023002"/>
    </source>
</evidence>
<feature type="transmembrane region" description="Helical" evidence="6">
    <location>
        <begin position="189"/>
        <end position="211"/>
    </location>
</feature>
<dbReference type="InterPro" id="IPR013112">
    <property type="entry name" value="FAD-bd_8"/>
</dbReference>
<feature type="transmembrane region" description="Helical" evidence="6">
    <location>
        <begin position="102"/>
        <end position="129"/>
    </location>
</feature>
<keyword evidence="2 6" id="KW-0812">Transmembrane</keyword>
<dbReference type="PANTHER" id="PTHR11972">
    <property type="entry name" value="NADPH OXIDASE"/>
    <property type="match status" value="1"/>
</dbReference>
<dbReference type="Gene3D" id="2.40.30.10">
    <property type="entry name" value="Translation factors"/>
    <property type="match status" value="1"/>
</dbReference>
<dbReference type="SUPFAM" id="SSF63380">
    <property type="entry name" value="Riboflavin synthase domain-like"/>
    <property type="match status" value="1"/>
</dbReference>
<dbReference type="CDD" id="cd06186">
    <property type="entry name" value="NOX_Duox_like_FAD_NADP"/>
    <property type="match status" value="1"/>
</dbReference>
<dbReference type="InterPro" id="IPR013130">
    <property type="entry name" value="Fe3_Rdtase_TM_dom"/>
</dbReference>
<sequence>MGHLLGSFTRAEGIAFWILVVAVLLLILAFVVRECTRRRRGWKGGRSSRVSLLYPFLVVALSVSCYLITGIPLKDLFSDVSDLPILNVSKIFYSLSQSALPYAYYFIYFYVFTLIGMVAASLSQFSNLLQLPLRYFLPSSKFHEVTLGESIALFAYASFNLWWFAYFFLSINYASSVLELTARCFGHINALNLCVGMFFPTHHSLWSNIFAIPFTRAVKYHRWINRAAMMSILFHLTIWLADWTMKAGITNTLACIALDCRQTGVSFTAVAFAEIAFVMLLLGFVAAQEGVRRWKYEIFHALHFLNLVGLAFATLHSWVLVYLLPFPAALYIVDRIMKTISFQSKGRVVLLRVEEEEVTTMVIEMNSYFSYNPGQFVYIRVPSISSSQWHPFSICNPQDHAGDKCLLEFKIKSMGRNTFTGRLREKAKEIGIGNHGDALSIQLAMRTTRVDVEGPHGCAFSNVNHDVLVLIGGGVGATPLFCILRRVAAAAREGTLPYLYVHLLWVVKDPMCLTWFAEDMRDIERSFPKGKFGMQLHVTLKPRCDDGWKLRSTNGGSATAPLLTDEGNDEYVIRRRTTVVPPFRAGRPNISKLFVLITEHHRKPSKPCSVGIICSGPKTLKEETARLAMAFNDDKIVFNVHNETFRI</sequence>
<dbReference type="InterPro" id="IPR017927">
    <property type="entry name" value="FAD-bd_FR_type"/>
</dbReference>
<dbReference type="PROSITE" id="PS51384">
    <property type="entry name" value="FAD_FR"/>
    <property type="match status" value="1"/>
</dbReference>
<dbReference type="SFLD" id="SFLDS00052">
    <property type="entry name" value="Ferric_Reductase_Domain"/>
    <property type="match status" value="1"/>
</dbReference>
<dbReference type="InterPro" id="IPR050369">
    <property type="entry name" value="RBOH/FRE"/>
</dbReference>
<dbReference type="Pfam" id="PF08022">
    <property type="entry name" value="FAD_binding_8"/>
    <property type="match status" value="1"/>
</dbReference>
<comment type="subcellular location">
    <subcellularLocation>
        <location evidence="1">Membrane</location>
        <topology evidence="1">Multi-pass membrane protein</topology>
    </subcellularLocation>
</comment>
<dbReference type="SFLD" id="SFLDG01168">
    <property type="entry name" value="Ferric_reductase_subgroup_(FRE"/>
    <property type="match status" value="1"/>
</dbReference>
<proteinExistence type="predicted"/>
<evidence type="ECO:0000256" key="1">
    <source>
        <dbReference type="ARBA" id="ARBA00004141"/>
    </source>
</evidence>
<name>A0A7S3D6M3_9EUKA</name>
<dbReference type="AlphaFoldDB" id="A0A7S3D6M3"/>
<dbReference type="InterPro" id="IPR017938">
    <property type="entry name" value="Riboflavin_synthase-like_b-brl"/>
</dbReference>
<dbReference type="PANTHER" id="PTHR11972:SF69">
    <property type="entry name" value="FERRIC REDUCTION OXIDASE 6-RELATED"/>
    <property type="match status" value="1"/>
</dbReference>
<feature type="transmembrane region" description="Helical" evidence="6">
    <location>
        <begin position="150"/>
        <end position="169"/>
    </location>
</feature>
<dbReference type="GO" id="GO:0005886">
    <property type="term" value="C:plasma membrane"/>
    <property type="evidence" value="ECO:0007669"/>
    <property type="project" value="TreeGrafter"/>
</dbReference>
<evidence type="ECO:0000256" key="5">
    <source>
        <dbReference type="ARBA" id="ARBA00023136"/>
    </source>
</evidence>
<feature type="transmembrane region" description="Helical" evidence="6">
    <location>
        <begin position="52"/>
        <end position="73"/>
    </location>
</feature>
<feature type="transmembrane region" description="Helical" evidence="6">
    <location>
        <begin position="307"/>
        <end position="333"/>
    </location>
</feature>
<keyword evidence="4" id="KW-0560">Oxidoreductase</keyword>
<dbReference type="Gene3D" id="3.40.50.80">
    <property type="entry name" value="Nucleotide-binding domain of ferredoxin-NADP reductase (FNR) module"/>
    <property type="match status" value="1"/>
</dbReference>
<keyword evidence="3 6" id="KW-1133">Transmembrane helix</keyword>
<evidence type="ECO:0000313" key="8">
    <source>
        <dbReference type="EMBL" id="CAE0248337.1"/>
    </source>
</evidence>
<dbReference type="GO" id="GO:0016175">
    <property type="term" value="F:superoxide-generating NAD(P)H oxidase activity"/>
    <property type="evidence" value="ECO:0007669"/>
    <property type="project" value="TreeGrafter"/>
</dbReference>
<feature type="transmembrane region" description="Helical" evidence="6">
    <location>
        <begin position="14"/>
        <end position="32"/>
    </location>
</feature>
<evidence type="ECO:0000256" key="3">
    <source>
        <dbReference type="ARBA" id="ARBA00022989"/>
    </source>
</evidence>